<feature type="domain" description="YHYH" evidence="1">
    <location>
        <begin position="159"/>
        <end position="401"/>
    </location>
</feature>
<dbReference type="InterPro" id="IPR025924">
    <property type="entry name" value="YHYH_dom"/>
</dbReference>
<sequence>VAILLTLFSCNDSAITPPDTSITPPDTSITPPDTSIYSSNPHMNGQFFDAVLVNRNPDCRAYATDANDGDYGSSLISDLSNGISNAFSDVHIDLVIASNWNASAYDYDNVTLTNDPELATHCRMISNMIPNHNFGVAVTGPGGDGWVKAIDHSDIEVTYIPVDPVRTNTPTDTPRNPPTYNFDGILLNGVGISMNSGFCYNPGVTTGPQHLQSNEAGNASGCGPQNSWFELPAYTIWHHGAENMAAVFDSYFAHGYEGTYHYHALTHPLQEDTDQTQPPANGDGSPVIGFAPDGFPIYGHWFIDANNQLVKAESGYETYATDSRTPIATALHGTPPTPWDIANNPDDFASDFGLEMGRYEEDWYFAGTGNLDECNGAYDVNGDYGYYITDKYPFTPPCTFGTRDPSFGKKSPTMP</sequence>
<accession>A0A382A234</accession>
<evidence type="ECO:0000313" key="2">
    <source>
        <dbReference type="EMBL" id="SVA95598.1"/>
    </source>
</evidence>
<proteinExistence type="predicted"/>
<dbReference type="EMBL" id="UINC01023607">
    <property type="protein sequence ID" value="SVA95598.1"/>
    <property type="molecule type" value="Genomic_DNA"/>
</dbReference>
<name>A0A382A234_9ZZZZ</name>
<gene>
    <name evidence="2" type="ORF">METZ01_LOCUS148452</name>
</gene>
<protein>
    <recommendedName>
        <fullName evidence="1">YHYH domain-containing protein</fullName>
    </recommendedName>
</protein>
<organism evidence="2">
    <name type="scientific">marine metagenome</name>
    <dbReference type="NCBI Taxonomy" id="408172"/>
    <lineage>
        <taxon>unclassified sequences</taxon>
        <taxon>metagenomes</taxon>
        <taxon>ecological metagenomes</taxon>
    </lineage>
</organism>
<dbReference type="AlphaFoldDB" id="A0A382A234"/>
<evidence type="ECO:0000259" key="1">
    <source>
        <dbReference type="Pfam" id="PF14240"/>
    </source>
</evidence>
<reference evidence="2" key="1">
    <citation type="submission" date="2018-05" db="EMBL/GenBank/DDBJ databases">
        <authorList>
            <person name="Lanie J.A."/>
            <person name="Ng W.-L."/>
            <person name="Kazmierczak K.M."/>
            <person name="Andrzejewski T.M."/>
            <person name="Davidsen T.M."/>
            <person name="Wayne K.J."/>
            <person name="Tettelin H."/>
            <person name="Glass J.I."/>
            <person name="Rusch D."/>
            <person name="Podicherti R."/>
            <person name="Tsui H.-C.T."/>
            <person name="Winkler M.E."/>
        </authorList>
    </citation>
    <scope>NUCLEOTIDE SEQUENCE</scope>
</reference>
<feature type="non-terminal residue" evidence="2">
    <location>
        <position position="1"/>
    </location>
</feature>
<dbReference type="Pfam" id="PF14240">
    <property type="entry name" value="YHYH"/>
    <property type="match status" value="1"/>
</dbReference>